<accession>A0A974CEW3</accession>
<dbReference type="EMBL" id="CM004478">
    <property type="protein sequence ID" value="OCT72010.1"/>
    <property type="molecule type" value="Genomic_DNA"/>
</dbReference>
<evidence type="ECO:0000313" key="2">
    <source>
        <dbReference type="Proteomes" id="UP000694892"/>
    </source>
</evidence>
<name>A0A974CEW3_XENLA</name>
<gene>
    <name evidence="1" type="ORF">XELAEV_18034992mg</name>
</gene>
<dbReference type="AlphaFoldDB" id="A0A974CEW3"/>
<evidence type="ECO:0000313" key="1">
    <source>
        <dbReference type="EMBL" id="OCT72010.1"/>
    </source>
</evidence>
<protein>
    <submittedName>
        <fullName evidence="1">Uncharacterized protein</fullName>
    </submittedName>
</protein>
<reference evidence="2" key="1">
    <citation type="journal article" date="2016" name="Nature">
        <title>Genome evolution in the allotetraploid frog Xenopus laevis.</title>
        <authorList>
            <person name="Session A.M."/>
            <person name="Uno Y."/>
            <person name="Kwon T."/>
            <person name="Chapman J.A."/>
            <person name="Toyoda A."/>
            <person name="Takahashi S."/>
            <person name="Fukui A."/>
            <person name="Hikosaka A."/>
            <person name="Suzuki A."/>
            <person name="Kondo M."/>
            <person name="van Heeringen S.J."/>
            <person name="Quigley I."/>
            <person name="Heinz S."/>
            <person name="Ogino H."/>
            <person name="Ochi H."/>
            <person name="Hellsten U."/>
            <person name="Lyons J.B."/>
            <person name="Simakov O."/>
            <person name="Putnam N."/>
            <person name="Stites J."/>
            <person name="Kuroki Y."/>
            <person name="Tanaka T."/>
            <person name="Michiue T."/>
            <person name="Watanabe M."/>
            <person name="Bogdanovic O."/>
            <person name="Lister R."/>
            <person name="Georgiou G."/>
            <person name="Paranjpe S.S."/>
            <person name="van Kruijsbergen I."/>
            <person name="Shu S."/>
            <person name="Carlson J."/>
            <person name="Kinoshita T."/>
            <person name="Ohta Y."/>
            <person name="Mawaribuchi S."/>
            <person name="Jenkins J."/>
            <person name="Grimwood J."/>
            <person name="Schmutz J."/>
            <person name="Mitros T."/>
            <person name="Mozaffari S.V."/>
            <person name="Suzuki Y."/>
            <person name="Haramoto Y."/>
            <person name="Yamamoto T.S."/>
            <person name="Takagi C."/>
            <person name="Heald R."/>
            <person name="Miller K."/>
            <person name="Haudenschild C."/>
            <person name="Kitzman J."/>
            <person name="Nakayama T."/>
            <person name="Izutsu Y."/>
            <person name="Robert J."/>
            <person name="Fortriede J."/>
            <person name="Burns K."/>
            <person name="Lotay V."/>
            <person name="Karimi K."/>
            <person name="Yasuoka Y."/>
            <person name="Dichmann D.S."/>
            <person name="Flajnik M.F."/>
            <person name="Houston D.W."/>
            <person name="Shendure J."/>
            <person name="DuPasquier L."/>
            <person name="Vize P.D."/>
            <person name="Zorn A.M."/>
            <person name="Ito M."/>
            <person name="Marcotte E.M."/>
            <person name="Wallingford J.B."/>
            <person name="Ito Y."/>
            <person name="Asashima M."/>
            <person name="Ueno N."/>
            <person name="Matsuda Y."/>
            <person name="Veenstra G.J."/>
            <person name="Fujiyama A."/>
            <person name="Harland R.M."/>
            <person name="Taira M."/>
            <person name="Rokhsar D.S."/>
        </authorList>
    </citation>
    <scope>NUCLEOTIDE SEQUENCE [LARGE SCALE GENOMIC DNA]</scope>
    <source>
        <strain evidence="2">J</strain>
    </source>
</reference>
<sequence>MSELNNMAIIRPQEVSSWAAERGADSVSVFAVDGIGPAVTLDGLQLTIDGESRLKGSQILAEARSGVP</sequence>
<proteinExistence type="predicted"/>
<organism evidence="1 2">
    <name type="scientific">Xenopus laevis</name>
    <name type="common">African clawed frog</name>
    <dbReference type="NCBI Taxonomy" id="8355"/>
    <lineage>
        <taxon>Eukaryota</taxon>
        <taxon>Metazoa</taxon>
        <taxon>Chordata</taxon>
        <taxon>Craniata</taxon>
        <taxon>Vertebrata</taxon>
        <taxon>Euteleostomi</taxon>
        <taxon>Amphibia</taxon>
        <taxon>Batrachia</taxon>
        <taxon>Anura</taxon>
        <taxon>Pipoidea</taxon>
        <taxon>Pipidae</taxon>
        <taxon>Xenopodinae</taxon>
        <taxon>Xenopus</taxon>
        <taxon>Xenopus</taxon>
    </lineage>
</organism>
<dbReference type="Proteomes" id="UP000694892">
    <property type="component" value="Chromosome 7L"/>
</dbReference>